<dbReference type="EMBL" id="JBEPMB010000008">
    <property type="protein sequence ID" value="MET3615523.1"/>
    <property type="molecule type" value="Genomic_DNA"/>
</dbReference>
<name>A0ABV2J434_9HYPH</name>
<evidence type="ECO:0000256" key="1">
    <source>
        <dbReference type="SAM" id="MobiDB-lite"/>
    </source>
</evidence>
<evidence type="ECO:0000313" key="3">
    <source>
        <dbReference type="Proteomes" id="UP001549047"/>
    </source>
</evidence>
<reference evidence="2 3" key="1">
    <citation type="submission" date="2024-06" db="EMBL/GenBank/DDBJ databases">
        <title>Genomic Encyclopedia of Type Strains, Phase IV (KMG-IV): sequencing the most valuable type-strain genomes for metagenomic binning, comparative biology and taxonomic classification.</title>
        <authorList>
            <person name="Goeker M."/>
        </authorList>
    </citation>
    <scope>NUCLEOTIDE SEQUENCE [LARGE SCALE GENOMIC DNA]</scope>
    <source>
        <strain evidence="2 3">DSM 29780</strain>
    </source>
</reference>
<organism evidence="2 3">
    <name type="scientific">Rhizobium aquaticum</name>
    <dbReference type="NCBI Taxonomy" id="1549636"/>
    <lineage>
        <taxon>Bacteria</taxon>
        <taxon>Pseudomonadati</taxon>
        <taxon>Pseudomonadota</taxon>
        <taxon>Alphaproteobacteria</taxon>
        <taxon>Hyphomicrobiales</taxon>
        <taxon>Rhizobiaceae</taxon>
        <taxon>Rhizobium/Agrobacterium group</taxon>
        <taxon>Rhizobium</taxon>
    </lineage>
</organism>
<dbReference type="Proteomes" id="UP001549047">
    <property type="component" value="Unassembled WGS sequence"/>
</dbReference>
<accession>A0ABV2J434</accession>
<proteinExistence type="predicted"/>
<dbReference type="RefSeq" id="WP_354557996.1">
    <property type="nucleotide sequence ID" value="NZ_JBEPMB010000008.1"/>
</dbReference>
<protein>
    <submittedName>
        <fullName evidence="2">Uncharacterized protein</fullName>
    </submittedName>
</protein>
<comment type="caution">
    <text evidence="2">The sequence shown here is derived from an EMBL/GenBank/DDBJ whole genome shotgun (WGS) entry which is preliminary data.</text>
</comment>
<feature type="region of interest" description="Disordered" evidence="1">
    <location>
        <begin position="27"/>
        <end position="46"/>
    </location>
</feature>
<gene>
    <name evidence="2" type="ORF">ABID16_003870</name>
</gene>
<keyword evidence="3" id="KW-1185">Reference proteome</keyword>
<sequence length="46" mass="4914">MSNRLLWAAAAVIIFAAAIIYVSQSMTTDQPSNERPSPHAINQGNG</sequence>
<evidence type="ECO:0000313" key="2">
    <source>
        <dbReference type="EMBL" id="MET3615523.1"/>
    </source>
</evidence>